<keyword evidence="2" id="KW-1185">Reference proteome</keyword>
<reference evidence="1 2" key="2">
    <citation type="submission" date="2018-03" db="EMBL/GenBank/DDBJ databases">
        <title>The ancient ancestry and fast evolution of plastids.</title>
        <authorList>
            <person name="Moore K.R."/>
            <person name="Magnabosco C."/>
            <person name="Momper L."/>
            <person name="Gold D.A."/>
            <person name="Bosak T."/>
            <person name="Fournier G.P."/>
        </authorList>
    </citation>
    <scope>NUCLEOTIDE SEQUENCE [LARGE SCALE GENOMIC DNA]</scope>
    <source>
        <strain evidence="1 2">ULC18</strain>
    </source>
</reference>
<dbReference type="OrthoDB" id="573720at2"/>
<evidence type="ECO:0000313" key="2">
    <source>
        <dbReference type="Proteomes" id="UP000239576"/>
    </source>
</evidence>
<reference evidence="2" key="1">
    <citation type="submission" date="2018-02" db="EMBL/GenBank/DDBJ databases">
        <authorList>
            <person name="Moore K."/>
            <person name="Momper L."/>
        </authorList>
    </citation>
    <scope>NUCLEOTIDE SEQUENCE [LARGE SCALE GENOMIC DNA]</scope>
    <source>
        <strain evidence="2">ULC18</strain>
    </source>
</reference>
<dbReference type="EMBL" id="PVWK01000159">
    <property type="protein sequence ID" value="PSB23723.1"/>
    <property type="molecule type" value="Genomic_DNA"/>
</dbReference>
<sequence>MLPSHYTKLTFPIWQFLSQPIFDPSFKVILQPSRFWRLHQVSLLERCLSKECASNDSRRD</sequence>
<gene>
    <name evidence="1" type="ORF">C7B82_29770</name>
</gene>
<comment type="caution">
    <text evidence="1">The sequence shown here is derived from an EMBL/GenBank/DDBJ whole genome shotgun (WGS) entry which is preliminary data.</text>
</comment>
<dbReference type="Proteomes" id="UP000239576">
    <property type="component" value="Unassembled WGS sequence"/>
</dbReference>
<protein>
    <submittedName>
        <fullName evidence="1">Uncharacterized protein</fullName>
    </submittedName>
</protein>
<organism evidence="1 2">
    <name type="scientific">Stenomitos frigidus ULC18</name>
    <dbReference type="NCBI Taxonomy" id="2107698"/>
    <lineage>
        <taxon>Bacteria</taxon>
        <taxon>Bacillati</taxon>
        <taxon>Cyanobacteriota</taxon>
        <taxon>Cyanophyceae</taxon>
        <taxon>Leptolyngbyales</taxon>
        <taxon>Leptolyngbyaceae</taxon>
        <taxon>Stenomitos</taxon>
    </lineage>
</organism>
<name>A0A2T1DT97_9CYAN</name>
<dbReference type="AlphaFoldDB" id="A0A2T1DT97"/>
<evidence type="ECO:0000313" key="1">
    <source>
        <dbReference type="EMBL" id="PSB23723.1"/>
    </source>
</evidence>
<accession>A0A2T1DT97</accession>
<proteinExistence type="predicted"/>